<proteinExistence type="predicted"/>
<evidence type="ECO:0000256" key="16">
    <source>
        <dbReference type="SAM" id="Coils"/>
    </source>
</evidence>
<evidence type="ECO:0000256" key="5">
    <source>
        <dbReference type="ARBA" id="ARBA00022692"/>
    </source>
</evidence>
<evidence type="ECO:0000256" key="9">
    <source>
        <dbReference type="ARBA" id="ARBA00022840"/>
    </source>
</evidence>
<keyword evidence="7" id="KW-0547">Nucleotide-binding</keyword>
<reference evidence="19 20" key="1">
    <citation type="submission" date="2024-04" db="EMBL/GenBank/DDBJ databases">
        <title>Tritrichomonas musculus Genome.</title>
        <authorList>
            <person name="Alves-Ferreira E."/>
            <person name="Grigg M."/>
            <person name="Lorenzi H."/>
            <person name="Galac M."/>
        </authorList>
    </citation>
    <scope>NUCLEOTIDE SEQUENCE [LARGE SCALE GENOMIC DNA]</scope>
    <source>
        <strain evidence="19 20">EAF2021</strain>
    </source>
</reference>
<name>A0ABR2J1A6_9EUKA</name>
<evidence type="ECO:0000256" key="13">
    <source>
        <dbReference type="ARBA" id="ARBA00023157"/>
    </source>
</evidence>
<protein>
    <recommendedName>
        <fullName evidence="2">receptor protein-tyrosine kinase</fullName>
        <ecNumber evidence="2">2.7.10.1</ecNumber>
    </recommendedName>
</protein>
<feature type="domain" description="ALK/LTK-like glycine-rich" evidence="18">
    <location>
        <begin position="527"/>
        <end position="790"/>
    </location>
</feature>
<sequence length="791" mass="86657">MSNSNSHNLDQDQHSDIPDDNNFENDDLISFQHDSKTIKLFYSQLTKYSKHIRESYLFSDVMKRFPQEIYQFQEKFHLLPESLELFFQLLQQNYDINEDLNLTYIQCMDLLKISKYLEVRKLSFIIKQYIKGRNNDVDFIIQMIQYDSETQQETDKQQIEISDEVENLLTSKINECFSNEKFKELPIHIIHRVVRRCSADSIDNNKLFDIIVQSLSKFCILFPFLDLQKLSDDRLEELCAMYSKSNENTQHYFDFLKCNLNLINEINNRKKKLEEMNDQQQNKMSDLESKIETLQNQFINTEKVNNQLQNQLNDSKNLNDQQQNKMTDMESKIALLQSQLDDSQSLNNQQQNKMADLESKIALLQKQFDEKINEQLQHQVNYSKKLEDQISQLQNKLTNSEKEVTGMKKQLNELLIKGKIVANVEKGLLINAEIDLKTKGPALDTSKSKVIISTSDAKCLGSEAYEKGEPITSLHMKTTFMCKPGTYYVRCIIFNNGGESNEIVSNPATTSGSSLEGDSTGNGFYNGDSCYRGSSTAQGGLGGYSRGILNLGKSESVYVFVGGQGGAPSSADGSSSKGGFPDGGGAKTGHCGSFTTVPGTGGGSTSIRIGSATDYARVIVAGGGGGASGNSCYVEPGGFGGGPTGGNCHFCRSFQDQGAGTQTGSTRGLGHCDGRHGDPGRFGAGATGKYCKGCDSGGGGGGGWFGGGSGGYGKNDICSSGGGGSGWVFTASSLKNFQSGDSSNASKFVLSSAYYLSDVACLGGNEEFPRPDGNGNERGHSGNGYAKITPL</sequence>
<evidence type="ECO:0000259" key="18">
    <source>
        <dbReference type="Pfam" id="PF12810"/>
    </source>
</evidence>
<evidence type="ECO:0000256" key="17">
    <source>
        <dbReference type="SAM" id="MobiDB-lite"/>
    </source>
</evidence>
<keyword evidence="6" id="KW-0732">Signal</keyword>
<accession>A0ABR2J1A6</accession>
<keyword evidence="20" id="KW-1185">Reference proteome</keyword>
<evidence type="ECO:0000313" key="20">
    <source>
        <dbReference type="Proteomes" id="UP001470230"/>
    </source>
</evidence>
<evidence type="ECO:0000256" key="15">
    <source>
        <dbReference type="ARBA" id="ARBA00023180"/>
    </source>
</evidence>
<organism evidence="19 20">
    <name type="scientific">Tritrichomonas musculus</name>
    <dbReference type="NCBI Taxonomy" id="1915356"/>
    <lineage>
        <taxon>Eukaryota</taxon>
        <taxon>Metamonada</taxon>
        <taxon>Parabasalia</taxon>
        <taxon>Tritrichomonadida</taxon>
        <taxon>Tritrichomonadidae</taxon>
        <taxon>Tritrichomonas</taxon>
    </lineage>
</organism>
<dbReference type="Proteomes" id="UP001470230">
    <property type="component" value="Unassembled WGS sequence"/>
</dbReference>
<evidence type="ECO:0000256" key="2">
    <source>
        <dbReference type="ARBA" id="ARBA00011902"/>
    </source>
</evidence>
<evidence type="ECO:0000256" key="3">
    <source>
        <dbReference type="ARBA" id="ARBA00022475"/>
    </source>
</evidence>
<keyword evidence="9" id="KW-0067">ATP-binding</keyword>
<feature type="region of interest" description="Disordered" evidence="17">
    <location>
        <begin position="768"/>
        <end position="791"/>
    </location>
</feature>
<keyword evidence="10" id="KW-1133">Transmembrane helix</keyword>
<evidence type="ECO:0000256" key="6">
    <source>
        <dbReference type="ARBA" id="ARBA00022729"/>
    </source>
</evidence>
<keyword evidence="4" id="KW-0808">Transferase</keyword>
<comment type="caution">
    <text evidence="19">The sequence shown here is derived from an EMBL/GenBank/DDBJ whole genome shotgun (WGS) entry which is preliminary data.</text>
</comment>
<evidence type="ECO:0000256" key="11">
    <source>
        <dbReference type="ARBA" id="ARBA00023136"/>
    </source>
</evidence>
<evidence type="ECO:0000256" key="7">
    <source>
        <dbReference type="ARBA" id="ARBA00022741"/>
    </source>
</evidence>
<dbReference type="EC" id="2.7.10.1" evidence="2"/>
<evidence type="ECO:0000256" key="14">
    <source>
        <dbReference type="ARBA" id="ARBA00023170"/>
    </source>
</evidence>
<dbReference type="SUPFAM" id="SSF57997">
    <property type="entry name" value="Tropomyosin"/>
    <property type="match status" value="1"/>
</dbReference>
<dbReference type="InterPro" id="IPR055163">
    <property type="entry name" value="ALK/LTK-like_GRD"/>
</dbReference>
<evidence type="ECO:0000256" key="8">
    <source>
        <dbReference type="ARBA" id="ARBA00022777"/>
    </source>
</evidence>
<keyword evidence="8" id="KW-0418">Kinase</keyword>
<keyword evidence="12" id="KW-0829">Tyrosine-protein kinase</keyword>
<dbReference type="EMBL" id="JAPFFF010000013">
    <property type="protein sequence ID" value="KAK8871678.1"/>
    <property type="molecule type" value="Genomic_DNA"/>
</dbReference>
<evidence type="ECO:0000256" key="10">
    <source>
        <dbReference type="ARBA" id="ARBA00022989"/>
    </source>
</evidence>
<evidence type="ECO:0000256" key="12">
    <source>
        <dbReference type="ARBA" id="ARBA00023137"/>
    </source>
</evidence>
<keyword evidence="14" id="KW-0675">Receptor</keyword>
<keyword evidence="16" id="KW-0175">Coiled coil</keyword>
<evidence type="ECO:0000313" key="19">
    <source>
        <dbReference type="EMBL" id="KAK8871678.1"/>
    </source>
</evidence>
<keyword evidence="3" id="KW-1003">Cell membrane</keyword>
<feature type="coiled-coil region" evidence="16">
    <location>
        <begin position="256"/>
        <end position="417"/>
    </location>
</feature>
<keyword evidence="15" id="KW-0325">Glycoprotein</keyword>
<evidence type="ECO:0000256" key="4">
    <source>
        <dbReference type="ARBA" id="ARBA00022679"/>
    </source>
</evidence>
<keyword evidence="11" id="KW-0472">Membrane</keyword>
<keyword evidence="5" id="KW-0812">Transmembrane</keyword>
<keyword evidence="13" id="KW-1015">Disulfide bond</keyword>
<gene>
    <name evidence="19" type="ORF">M9Y10_007416</name>
</gene>
<feature type="compositionally biased region" description="Basic and acidic residues" evidence="17">
    <location>
        <begin position="768"/>
        <end position="780"/>
    </location>
</feature>
<comment type="subcellular location">
    <subcellularLocation>
        <location evidence="1">Cell membrane</location>
        <topology evidence="1">Single-pass type I membrane protein</topology>
    </subcellularLocation>
</comment>
<dbReference type="Pfam" id="PF12810">
    <property type="entry name" value="ALK_LTK_GRD"/>
    <property type="match status" value="1"/>
</dbReference>
<evidence type="ECO:0000256" key="1">
    <source>
        <dbReference type="ARBA" id="ARBA00004251"/>
    </source>
</evidence>